<accession>A0A8X7T3G0</accession>
<comment type="caution">
    <text evidence="2">The sequence shown here is derived from an EMBL/GenBank/DDBJ whole genome shotgun (WGS) entry which is preliminary data.</text>
</comment>
<reference evidence="2" key="2">
    <citation type="journal article" date="2019" name="IMA Fungus">
        <title>Genome sequencing and comparison of five Tilletia species to identify candidate genes for the detection of regulated species infecting wheat.</title>
        <authorList>
            <person name="Nguyen H.D.T."/>
            <person name="Sultana T."/>
            <person name="Kesanakurti P."/>
            <person name="Hambleton S."/>
        </authorList>
    </citation>
    <scope>NUCLEOTIDE SEQUENCE</scope>
    <source>
        <strain evidence="2">DAOMC 236422</strain>
    </source>
</reference>
<feature type="region of interest" description="Disordered" evidence="1">
    <location>
        <begin position="1"/>
        <end position="43"/>
    </location>
</feature>
<dbReference type="Proteomes" id="UP000078113">
    <property type="component" value="Unassembled WGS sequence"/>
</dbReference>
<evidence type="ECO:0000313" key="2">
    <source>
        <dbReference type="EMBL" id="KAE8267462.1"/>
    </source>
</evidence>
<organism evidence="2 3">
    <name type="scientific">Tilletia walkeri</name>
    <dbReference type="NCBI Taxonomy" id="117179"/>
    <lineage>
        <taxon>Eukaryota</taxon>
        <taxon>Fungi</taxon>
        <taxon>Dikarya</taxon>
        <taxon>Basidiomycota</taxon>
        <taxon>Ustilaginomycotina</taxon>
        <taxon>Exobasidiomycetes</taxon>
        <taxon>Tilletiales</taxon>
        <taxon>Tilletiaceae</taxon>
        <taxon>Tilletia</taxon>
    </lineage>
</organism>
<proteinExistence type="predicted"/>
<protein>
    <submittedName>
        <fullName evidence="2">Uncharacterized protein</fullName>
    </submittedName>
</protein>
<reference evidence="2" key="1">
    <citation type="submission" date="2016-04" db="EMBL/GenBank/DDBJ databases">
        <authorList>
            <person name="Nguyen H.D."/>
            <person name="Samba Siva P."/>
            <person name="Cullis J."/>
            <person name="Levesque C.A."/>
            <person name="Hambleton S."/>
        </authorList>
    </citation>
    <scope>NUCLEOTIDE SEQUENCE</scope>
    <source>
        <strain evidence="2">DAOMC 236422</strain>
    </source>
</reference>
<dbReference type="AlphaFoldDB" id="A0A8X7T3G0"/>
<gene>
    <name evidence="2" type="ORF">A4X09_0g4885</name>
</gene>
<dbReference type="EMBL" id="LWDG02000226">
    <property type="protein sequence ID" value="KAE8267462.1"/>
    <property type="molecule type" value="Genomic_DNA"/>
</dbReference>
<sequence>MIPSVSVLPSQASGAKGFHSNSTIDQTGVRTHTPKQDPAAAPTRLRQTITTAKKSKIPITIDGDEIGIVAERASKSTVRMTEIAHSLYPSIQGPKNVTLSVPRRKRLPEIREVSFRIPPRAALPSTRKVTPADADDRATDSTEADSGTSKARERDPATILSAE</sequence>
<feature type="region of interest" description="Disordered" evidence="1">
    <location>
        <begin position="117"/>
        <end position="163"/>
    </location>
</feature>
<evidence type="ECO:0000313" key="3">
    <source>
        <dbReference type="Proteomes" id="UP000078113"/>
    </source>
</evidence>
<name>A0A8X7T3G0_9BASI</name>
<feature type="compositionally biased region" description="Polar residues" evidence="1">
    <location>
        <begin position="7"/>
        <end position="30"/>
    </location>
</feature>
<evidence type="ECO:0000256" key="1">
    <source>
        <dbReference type="SAM" id="MobiDB-lite"/>
    </source>
</evidence>
<keyword evidence="3" id="KW-1185">Reference proteome</keyword>